<dbReference type="CDD" id="cd12148">
    <property type="entry name" value="fungal_TF_MHR"/>
    <property type="match status" value="1"/>
</dbReference>
<dbReference type="CDD" id="cd00067">
    <property type="entry name" value="GAL4"/>
    <property type="match status" value="1"/>
</dbReference>
<dbReference type="Pfam" id="PF00172">
    <property type="entry name" value="Zn_clus"/>
    <property type="match status" value="1"/>
</dbReference>
<feature type="domain" description="Zn(2)-C6 fungal-type" evidence="4">
    <location>
        <begin position="22"/>
        <end position="51"/>
    </location>
</feature>
<feature type="compositionally biased region" description="Basic and acidic residues" evidence="3">
    <location>
        <begin position="805"/>
        <end position="816"/>
    </location>
</feature>
<dbReference type="InterPro" id="IPR001138">
    <property type="entry name" value="Zn2Cys6_DnaBD"/>
</dbReference>
<dbReference type="SUPFAM" id="SSF57701">
    <property type="entry name" value="Zn2/Cys6 DNA-binding domain"/>
    <property type="match status" value="1"/>
</dbReference>
<dbReference type="GO" id="GO:0000981">
    <property type="term" value="F:DNA-binding transcription factor activity, RNA polymerase II-specific"/>
    <property type="evidence" value="ECO:0007669"/>
    <property type="project" value="InterPro"/>
</dbReference>
<dbReference type="PROSITE" id="PS50048">
    <property type="entry name" value="ZN2_CY6_FUNGAL_2"/>
    <property type="match status" value="1"/>
</dbReference>
<dbReference type="Pfam" id="PF04082">
    <property type="entry name" value="Fungal_trans"/>
    <property type="match status" value="1"/>
</dbReference>
<dbReference type="InterPro" id="IPR036864">
    <property type="entry name" value="Zn2-C6_fun-type_DNA-bd_sf"/>
</dbReference>
<evidence type="ECO:0000259" key="4">
    <source>
        <dbReference type="PROSITE" id="PS50048"/>
    </source>
</evidence>
<dbReference type="PROSITE" id="PS00463">
    <property type="entry name" value="ZN2_CY6_FUNGAL_1"/>
    <property type="match status" value="1"/>
</dbReference>
<dbReference type="PANTHER" id="PTHR47785">
    <property type="entry name" value="ZN(II)2CYS6 TRANSCRIPTION FACTOR (EUROFUNG)-RELATED-RELATED"/>
    <property type="match status" value="1"/>
</dbReference>
<dbReference type="Proteomes" id="UP000722485">
    <property type="component" value="Unassembled WGS sequence"/>
</dbReference>
<dbReference type="AlphaFoldDB" id="A0A9P5LKJ6"/>
<dbReference type="InterPro" id="IPR053181">
    <property type="entry name" value="EcdB-like_regulator"/>
</dbReference>
<dbReference type="EMBL" id="JAANBB010000032">
    <property type="protein sequence ID" value="KAF7554465.1"/>
    <property type="molecule type" value="Genomic_DNA"/>
</dbReference>
<reference evidence="5" key="1">
    <citation type="submission" date="2020-03" db="EMBL/GenBank/DDBJ databases">
        <title>Draft Genome Sequence of Cylindrodendrum hubeiense.</title>
        <authorList>
            <person name="Buettner E."/>
            <person name="Kellner H."/>
        </authorList>
    </citation>
    <scope>NUCLEOTIDE SEQUENCE</scope>
    <source>
        <strain evidence="5">IHI 201604</strain>
    </source>
</reference>
<proteinExistence type="predicted"/>
<feature type="compositionally biased region" description="Basic and acidic residues" evidence="3">
    <location>
        <begin position="780"/>
        <end position="797"/>
    </location>
</feature>
<keyword evidence="2" id="KW-0539">Nucleus</keyword>
<dbReference type="Gene3D" id="4.10.240.10">
    <property type="entry name" value="Zn(2)-C6 fungal-type DNA-binding domain"/>
    <property type="match status" value="1"/>
</dbReference>
<sequence length="816" mass="91389">MGDDFHQPSGEPSRKRLRTSHACDSCRARKIRCDGGTPCTTCATADQDCTYGAESNSRGKNDLILEGILRVEKFLHEINANLVSTQLRSSATATLRPCLTIAQSTGSQPDRRLSYVSPNAQFGSSFSGSPHNEGNARRPSIIQEALSESHPSNGYSFDNAVLDSMHTSTTESILQWPHFDVFSSLRTDHTSIFHLEQSRSILPVRPNAMYPYVTIEDIDSILDSFENNLNFWYPTMSQDQLQSIRATLQAGVPSEDNVEACLTLLTMALGCASQAIAGLGPGEVLTEDESRRRLMKRKMGDIYFECALKKLYVAHLHTNSVAAQCLFFAAMYFAFLVRPLQAWEFLSATAAKCLLLLSYPPNGGTPEDQERVRRIFWACYILESDYVAELSACPPSGIARIESSVSLPGAYNTHSNNDQEEQSALYFLACISMRRLLNRVHQLLYARGTGAALDTSRFPPIVAELNHQLDEWRDVLPVAFEFSLDTTPTRTDAGGFLRQRYLTCQGVIYRPYLMWILSGSQIGLDTWICSLSMSGAMLILLAACQVPTLKNLIDPKVLKMGNHLKELFQEWRRLDVGSDSPSVDQSLWIIHEADRFIKEGYKPGLSTFGINFIMLDYDHITLIIAFILSIGFPPRPCRRPPWLRTPSVTYKTVSQNTAKVSTWLFTIIESYPDQVDLHKSIYQAMMKEAKIPVLEIGRDGLDDVPVPGSSTSKEWKKLMLKYWLIDGEELLPEGGLALSDVIESVESNATAIQGAPEMMINLDHEYTDAAFLLRDTKLESQSSEDKKAKSQQPDDLKFTYQPPDHLPKDDYEQNVT</sequence>
<evidence type="ECO:0000256" key="2">
    <source>
        <dbReference type="ARBA" id="ARBA00023242"/>
    </source>
</evidence>
<dbReference type="GO" id="GO:0008270">
    <property type="term" value="F:zinc ion binding"/>
    <property type="evidence" value="ECO:0007669"/>
    <property type="project" value="InterPro"/>
</dbReference>
<dbReference type="InterPro" id="IPR007219">
    <property type="entry name" value="XnlR_reg_dom"/>
</dbReference>
<dbReference type="GO" id="GO:0003677">
    <property type="term" value="F:DNA binding"/>
    <property type="evidence" value="ECO:0007669"/>
    <property type="project" value="InterPro"/>
</dbReference>
<keyword evidence="1" id="KW-0479">Metal-binding</keyword>
<evidence type="ECO:0000313" key="5">
    <source>
        <dbReference type="EMBL" id="KAF7554465.1"/>
    </source>
</evidence>
<accession>A0A9P5LKJ6</accession>
<name>A0A9P5LKJ6_9HYPO</name>
<comment type="caution">
    <text evidence="5">The sequence shown here is derived from an EMBL/GenBank/DDBJ whole genome shotgun (WGS) entry which is preliminary data.</text>
</comment>
<dbReference type="SMART" id="SM00066">
    <property type="entry name" value="GAL4"/>
    <property type="match status" value="1"/>
</dbReference>
<evidence type="ECO:0000256" key="3">
    <source>
        <dbReference type="SAM" id="MobiDB-lite"/>
    </source>
</evidence>
<protein>
    <recommendedName>
        <fullName evidence="4">Zn(2)-C6 fungal-type domain-containing protein</fullName>
    </recommendedName>
</protein>
<gene>
    <name evidence="5" type="ORF">G7Z17_g2936</name>
</gene>
<evidence type="ECO:0000256" key="1">
    <source>
        <dbReference type="ARBA" id="ARBA00022723"/>
    </source>
</evidence>
<keyword evidence="6" id="KW-1185">Reference proteome</keyword>
<dbReference type="PANTHER" id="PTHR47785:SF1">
    <property type="entry name" value="TRANSCRIPTION FACTOR, PUTATIVE (AFU_ORTHOLOGUE AFUA_5G14530)-RELATED"/>
    <property type="match status" value="1"/>
</dbReference>
<organism evidence="5 6">
    <name type="scientific">Cylindrodendrum hubeiense</name>
    <dbReference type="NCBI Taxonomy" id="595255"/>
    <lineage>
        <taxon>Eukaryota</taxon>
        <taxon>Fungi</taxon>
        <taxon>Dikarya</taxon>
        <taxon>Ascomycota</taxon>
        <taxon>Pezizomycotina</taxon>
        <taxon>Sordariomycetes</taxon>
        <taxon>Hypocreomycetidae</taxon>
        <taxon>Hypocreales</taxon>
        <taxon>Nectriaceae</taxon>
        <taxon>Cylindrodendrum</taxon>
    </lineage>
</organism>
<dbReference type="OrthoDB" id="6133115at2759"/>
<evidence type="ECO:0000313" key="6">
    <source>
        <dbReference type="Proteomes" id="UP000722485"/>
    </source>
</evidence>
<feature type="region of interest" description="Disordered" evidence="3">
    <location>
        <begin position="780"/>
        <end position="816"/>
    </location>
</feature>
<dbReference type="GO" id="GO:0006351">
    <property type="term" value="P:DNA-templated transcription"/>
    <property type="evidence" value="ECO:0007669"/>
    <property type="project" value="InterPro"/>
</dbReference>